<dbReference type="OrthoDB" id="9811006at2"/>
<evidence type="ECO:0000259" key="2">
    <source>
        <dbReference type="SMART" id="SM00867"/>
    </source>
</evidence>
<keyword evidence="4" id="KW-1185">Reference proteome</keyword>
<evidence type="ECO:0000313" key="3">
    <source>
        <dbReference type="EMBL" id="AWB67044.1"/>
    </source>
</evidence>
<dbReference type="NCBIfam" id="NF002994">
    <property type="entry name" value="PRK03757.1"/>
    <property type="match status" value="1"/>
</dbReference>
<dbReference type="SMART" id="SM00867">
    <property type="entry name" value="YceI"/>
    <property type="match status" value="1"/>
</dbReference>
<evidence type="ECO:0000256" key="1">
    <source>
        <dbReference type="SAM" id="SignalP"/>
    </source>
</evidence>
<dbReference type="KEGG" id="cate:C2869_11635"/>
<dbReference type="SUPFAM" id="SSF101874">
    <property type="entry name" value="YceI-like"/>
    <property type="match status" value="1"/>
</dbReference>
<dbReference type="Pfam" id="PF04264">
    <property type="entry name" value="YceI"/>
    <property type="match status" value="1"/>
</dbReference>
<feature type="domain" description="Lipid/polyisoprenoid-binding YceI-like" evidence="2">
    <location>
        <begin position="24"/>
        <end position="189"/>
    </location>
</feature>
<accession>A0A2S0VS60</accession>
<dbReference type="PANTHER" id="PTHR34406:SF1">
    <property type="entry name" value="PROTEIN YCEI"/>
    <property type="match status" value="1"/>
</dbReference>
<dbReference type="Proteomes" id="UP000244441">
    <property type="component" value="Chromosome"/>
</dbReference>
<proteinExistence type="predicted"/>
<dbReference type="InterPro" id="IPR007372">
    <property type="entry name" value="Lipid/polyisoprenoid-bd_YceI"/>
</dbReference>
<dbReference type="EMBL" id="CP026604">
    <property type="protein sequence ID" value="AWB67044.1"/>
    <property type="molecule type" value="Genomic_DNA"/>
</dbReference>
<evidence type="ECO:0000313" key="4">
    <source>
        <dbReference type="Proteomes" id="UP000244441"/>
    </source>
</evidence>
<dbReference type="InterPro" id="IPR036761">
    <property type="entry name" value="TTHA0802/YceI-like_sf"/>
</dbReference>
<protein>
    <submittedName>
        <fullName evidence="3">YceI family protein</fullName>
    </submittedName>
</protein>
<dbReference type="Gene3D" id="2.40.128.110">
    <property type="entry name" value="Lipid/polyisoprenoid-binding, YceI-like"/>
    <property type="match status" value="1"/>
</dbReference>
<sequence length="191" mass="21111">MNKTIIASVLALGTSIFSTAQAADYKIDTRGAHASIEFKIKHLGYSWLTGRFNRFEGDFSYDAANPEQAKISVTIDPASIDSNHAERDKHLRGRDFLAVNYFKESKFNSSKIEDLGNGKLKVYGDFTLHGVTKPIVINAEKVGEGKDPWGGYRVGFTGTTEFKLADYDMTYDLGPASANIFITLNIEGIKK</sequence>
<dbReference type="PANTHER" id="PTHR34406">
    <property type="entry name" value="PROTEIN YCEI"/>
    <property type="match status" value="1"/>
</dbReference>
<feature type="chain" id="PRO_5015614612" evidence="1">
    <location>
        <begin position="23"/>
        <end position="191"/>
    </location>
</feature>
<name>A0A2S0VS60_9ALTE</name>
<dbReference type="AlphaFoldDB" id="A0A2S0VS60"/>
<dbReference type="RefSeq" id="WP_108603093.1">
    <property type="nucleotide sequence ID" value="NZ_CP026604.1"/>
</dbReference>
<feature type="signal peptide" evidence="1">
    <location>
        <begin position="1"/>
        <end position="22"/>
    </location>
</feature>
<gene>
    <name evidence="3" type="ORF">C2869_11635</name>
</gene>
<organism evidence="3 4">
    <name type="scientific">Saccharobesus litoralis</name>
    <dbReference type="NCBI Taxonomy" id="2172099"/>
    <lineage>
        <taxon>Bacteria</taxon>
        <taxon>Pseudomonadati</taxon>
        <taxon>Pseudomonadota</taxon>
        <taxon>Gammaproteobacteria</taxon>
        <taxon>Alteromonadales</taxon>
        <taxon>Alteromonadaceae</taxon>
        <taxon>Saccharobesus</taxon>
    </lineage>
</organism>
<keyword evidence="1" id="KW-0732">Signal</keyword>
<reference evidence="3 4" key="1">
    <citation type="submission" date="2018-01" db="EMBL/GenBank/DDBJ databases">
        <title>Genome sequence of a Cantenovulum-like bacteria.</title>
        <authorList>
            <person name="Tan W.R."/>
            <person name="Lau N.-S."/>
            <person name="Go F."/>
            <person name="Amirul A.-A.A."/>
        </authorList>
    </citation>
    <scope>NUCLEOTIDE SEQUENCE [LARGE SCALE GENOMIC DNA]</scope>
    <source>
        <strain evidence="3 4">CCB-QB4</strain>
    </source>
</reference>